<gene>
    <name evidence="2" type="ORF">DAT39_017859</name>
</gene>
<sequence>FCPQTPRQSRTPSPRRQLCSGGCDSGRSWGFSPCLSWPSSSRCAVSLNVGFLAPRRRLRLVTRRDWRLRPTLTPWRLFLHSTSSLRYQE</sequence>
<evidence type="ECO:0000256" key="1">
    <source>
        <dbReference type="SAM" id="MobiDB-lite"/>
    </source>
</evidence>
<organism evidence="2 3">
    <name type="scientific">Clarias magur</name>
    <name type="common">Asian catfish</name>
    <name type="synonym">Macropteronotus magur</name>
    <dbReference type="NCBI Taxonomy" id="1594786"/>
    <lineage>
        <taxon>Eukaryota</taxon>
        <taxon>Metazoa</taxon>
        <taxon>Chordata</taxon>
        <taxon>Craniata</taxon>
        <taxon>Vertebrata</taxon>
        <taxon>Euteleostomi</taxon>
        <taxon>Actinopterygii</taxon>
        <taxon>Neopterygii</taxon>
        <taxon>Teleostei</taxon>
        <taxon>Ostariophysi</taxon>
        <taxon>Siluriformes</taxon>
        <taxon>Clariidae</taxon>
        <taxon>Clarias</taxon>
    </lineage>
</organism>
<evidence type="ECO:0000313" key="2">
    <source>
        <dbReference type="EMBL" id="KAF5892436.1"/>
    </source>
</evidence>
<keyword evidence="3" id="KW-1185">Reference proteome</keyword>
<feature type="compositionally biased region" description="Low complexity" evidence="1">
    <location>
        <begin position="1"/>
        <end position="17"/>
    </location>
</feature>
<dbReference type="EMBL" id="QNUK01000501">
    <property type="protein sequence ID" value="KAF5892436.1"/>
    <property type="molecule type" value="Genomic_DNA"/>
</dbReference>
<name>A0A8J4T9Y3_CLAMG</name>
<proteinExistence type="predicted"/>
<feature type="non-terminal residue" evidence="2">
    <location>
        <position position="1"/>
    </location>
</feature>
<feature type="non-terminal residue" evidence="2">
    <location>
        <position position="89"/>
    </location>
</feature>
<protein>
    <submittedName>
        <fullName evidence="2">Uncharacterized protein</fullName>
    </submittedName>
</protein>
<accession>A0A8J4T9Y3</accession>
<feature type="region of interest" description="Disordered" evidence="1">
    <location>
        <begin position="1"/>
        <end position="22"/>
    </location>
</feature>
<dbReference type="Proteomes" id="UP000727407">
    <property type="component" value="Unassembled WGS sequence"/>
</dbReference>
<dbReference type="AlphaFoldDB" id="A0A8J4T9Y3"/>
<comment type="caution">
    <text evidence="2">The sequence shown here is derived from an EMBL/GenBank/DDBJ whole genome shotgun (WGS) entry which is preliminary data.</text>
</comment>
<evidence type="ECO:0000313" key="3">
    <source>
        <dbReference type="Proteomes" id="UP000727407"/>
    </source>
</evidence>
<reference evidence="2" key="1">
    <citation type="submission" date="2020-07" db="EMBL/GenBank/DDBJ databases">
        <title>Clarias magur genome sequencing, assembly and annotation.</title>
        <authorList>
            <person name="Kushwaha B."/>
            <person name="Kumar R."/>
            <person name="Das P."/>
            <person name="Joshi C.G."/>
            <person name="Kumar D."/>
            <person name="Nagpure N.S."/>
            <person name="Pandey M."/>
            <person name="Agarwal S."/>
            <person name="Srivastava S."/>
            <person name="Singh M."/>
            <person name="Sahoo L."/>
            <person name="Jayasankar P."/>
            <person name="Meher P.K."/>
            <person name="Koringa P.G."/>
            <person name="Iquebal M.A."/>
            <person name="Das S.P."/>
            <person name="Bit A."/>
            <person name="Patnaik S."/>
            <person name="Patel N."/>
            <person name="Shah T.M."/>
            <person name="Hinsu A."/>
            <person name="Jena J.K."/>
        </authorList>
    </citation>
    <scope>NUCLEOTIDE SEQUENCE</scope>
    <source>
        <strain evidence="2">CIFAMagur01</strain>
        <tissue evidence="2">Testis</tissue>
    </source>
</reference>